<dbReference type="PROSITE" id="PS01035">
    <property type="entry name" value="PTS_EIIB_TYPE_1_CYS"/>
    <property type="match status" value="1"/>
</dbReference>
<evidence type="ECO:0000256" key="9">
    <source>
        <dbReference type="ARBA" id="ARBA00022989"/>
    </source>
</evidence>
<keyword evidence="2" id="KW-0813">Transport</keyword>
<evidence type="ECO:0000256" key="1">
    <source>
        <dbReference type="ARBA" id="ARBA00004651"/>
    </source>
</evidence>
<evidence type="ECO:0000313" key="13">
    <source>
        <dbReference type="EMBL" id="SUB28156.1"/>
    </source>
</evidence>
<evidence type="ECO:0000313" key="15">
    <source>
        <dbReference type="Proteomes" id="UP000255113"/>
    </source>
</evidence>
<gene>
    <name evidence="13" type="primary">nagE</name>
    <name evidence="14" type="ORF">EV689_103209</name>
    <name evidence="13" type="ORF">NCTC11188_02088</name>
</gene>
<keyword evidence="6" id="KW-0598">Phosphotransferase system</keyword>
<dbReference type="InterPro" id="IPR050429">
    <property type="entry name" value="PTS_Glucose_EIICBA"/>
</dbReference>
<evidence type="ECO:0000256" key="7">
    <source>
        <dbReference type="ARBA" id="ARBA00022692"/>
    </source>
</evidence>
<keyword evidence="16" id="KW-1185">Reference proteome</keyword>
<evidence type="ECO:0000256" key="5">
    <source>
        <dbReference type="ARBA" id="ARBA00022679"/>
    </source>
</evidence>
<dbReference type="RefSeq" id="WP_103853628.1">
    <property type="nucleotide sequence ID" value="NZ_PQVJ01000015.1"/>
</dbReference>
<dbReference type="PANTHER" id="PTHR30009">
    <property type="entry name" value="CYTOCHROME C-TYPE SYNTHESIS PROTEIN AND PTS TRANSMEMBRANE COMPONENT"/>
    <property type="match status" value="1"/>
</dbReference>
<keyword evidence="9" id="KW-1133">Transmembrane helix</keyword>
<evidence type="ECO:0000256" key="2">
    <source>
        <dbReference type="ARBA" id="ARBA00022448"/>
    </source>
</evidence>
<evidence type="ECO:0000313" key="16">
    <source>
        <dbReference type="Proteomes" id="UP000294683"/>
    </source>
</evidence>
<keyword evidence="3" id="KW-1003">Cell membrane</keyword>
<evidence type="ECO:0000256" key="3">
    <source>
        <dbReference type="ARBA" id="ARBA00022475"/>
    </source>
</evidence>
<evidence type="ECO:0000256" key="11">
    <source>
        <dbReference type="PROSITE-ProRule" id="PRU00421"/>
    </source>
</evidence>
<organism evidence="13 15">
    <name type="scientific">Avibacterium gallinarum</name>
    <name type="common">Pasteurella gallinarum</name>
    <dbReference type="NCBI Taxonomy" id="755"/>
    <lineage>
        <taxon>Bacteria</taxon>
        <taxon>Pseudomonadati</taxon>
        <taxon>Pseudomonadota</taxon>
        <taxon>Gammaproteobacteria</taxon>
        <taxon>Pasteurellales</taxon>
        <taxon>Pasteurellaceae</taxon>
        <taxon>Avibacterium</taxon>
    </lineage>
</organism>
<evidence type="ECO:0000313" key="14">
    <source>
        <dbReference type="EMBL" id="TDP29290.1"/>
    </source>
</evidence>
<name>A0A379B003_AVIGA</name>
<dbReference type="PROSITE" id="PS51098">
    <property type="entry name" value="PTS_EIIB_TYPE_1"/>
    <property type="match status" value="1"/>
</dbReference>
<reference evidence="14 16" key="2">
    <citation type="submission" date="2019-03" db="EMBL/GenBank/DDBJ databases">
        <title>Genomic Encyclopedia of Type Strains, Phase IV (KMG-IV): sequencing the most valuable type-strain genomes for metagenomic binning, comparative biology and taxonomic classification.</title>
        <authorList>
            <person name="Goeker M."/>
        </authorList>
    </citation>
    <scope>NUCLEOTIDE SEQUENCE [LARGE SCALE GENOMIC DNA]</scope>
    <source>
        <strain evidence="14 16">DSM 17481</strain>
    </source>
</reference>
<dbReference type="CDD" id="cd00212">
    <property type="entry name" value="PTS_IIB_glc"/>
    <property type="match status" value="1"/>
</dbReference>
<dbReference type="GO" id="GO:0009401">
    <property type="term" value="P:phosphoenolpyruvate-dependent sugar phosphotransferase system"/>
    <property type="evidence" value="ECO:0007669"/>
    <property type="project" value="UniProtKB-KW"/>
</dbReference>
<dbReference type="EC" id="2.7.1.-" evidence="13"/>
<dbReference type="EMBL" id="UGSQ01000003">
    <property type="protein sequence ID" value="SUB28156.1"/>
    <property type="molecule type" value="Genomic_DNA"/>
</dbReference>
<dbReference type="AlphaFoldDB" id="A0A379B003"/>
<keyword evidence="10" id="KW-0472">Membrane</keyword>
<dbReference type="InterPro" id="IPR036878">
    <property type="entry name" value="Glu_permease_IIB"/>
</dbReference>
<accession>A0A379B003</accession>
<dbReference type="InterPro" id="IPR018113">
    <property type="entry name" value="PTrfase_EIIB_Cys"/>
</dbReference>
<evidence type="ECO:0000256" key="6">
    <source>
        <dbReference type="ARBA" id="ARBA00022683"/>
    </source>
</evidence>
<dbReference type="GO" id="GO:0016301">
    <property type="term" value="F:kinase activity"/>
    <property type="evidence" value="ECO:0007669"/>
    <property type="project" value="UniProtKB-KW"/>
</dbReference>
<dbReference type="PANTHER" id="PTHR30009:SF4">
    <property type="entry name" value="PTS SYSTEM N-ACETYLGLUCOSAMINE-SPECIFIC EIICBA COMPONENT"/>
    <property type="match status" value="1"/>
</dbReference>
<keyword evidence="4" id="KW-0762">Sugar transport</keyword>
<sequence>MFFSKKESETISPYLKEQAKNLLDAVGGKENLTGINACITRLRLDIADFSKVNHQKLVDLGSKGNVRVGENQLQIILGKSADKIAQIMKTL</sequence>
<dbReference type="Gene3D" id="3.30.1360.60">
    <property type="entry name" value="Glucose permease domain IIB"/>
    <property type="match status" value="1"/>
</dbReference>
<reference evidence="13 15" key="1">
    <citation type="submission" date="2018-06" db="EMBL/GenBank/DDBJ databases">
        <authorList>
            <consortium name="Pathogen Informatics"/>
            <person name="Doyle S."/>
        </authorList>
    </citation>
    <scope>NUCLEOTIDE SEQUENCE [LARGE SCALE GENOMIC DNA]</scope>
    <source>
        <strain evidence="13 15">NCTC11188</strain>
    </source>
</reference>
<keyword evidence="5 13" id="KW-0808">Transferase</keyword>
<evidence type="ECO:0000256" key="8">
    <source>
        <dbReference type="ARBA" id="ARBA00022777"/>
    </source>
</evidence>
<evidence type="ECO:0000256" key="10">
    <source>
        <dbReference type="ARBA" id="ARBA00023136"/>
    </source>
</evidence>
<dbReference type="InterPro" id="IPR001996">
    <property type="entry name" value="PTS_IIB_1"/>
</dbReference>
<keyword evidence="8" id="KW-0418">Kinase</keyword>
<dbReference type="NCBIfam" id="TIGR00826">
    <property type="entry name" value="EIIB_glc"/>
    <property type="match status" value="1"/>
</dbReference>
<dbReference type="Proteomes" id="UP000255113">
    <property type="component" value="Unassembled WGS sequence"/>
</dbReference>
<dbReference type="SUPFAM" id="SSF55604">
    <property type="entry name" value="Glucose permease domain IIB"/>
    <property type="match status" value="1"/>
</dbReference>
<dbReference type="Proteomes" id="UP000294683">
    <property type="component" value="Unassembled WGS sequence"/>
</dbReference>
<feature type="active site" description="Phosphocysteine intermediate; for EIIB activity" evidence="11">
    <location>
        <position position="38"/>
    </location>
</feature>
<keyword evidence="7" id="KW-0812">Transmembrane</keyword>
<protein>
    <submittedName>
        <fullName evidence="14">Glucose-like phosphotransferase system IIB component</fullName>
    </submittedName>
    <submittedName>
        <fullName evidence="13">PTS system N-acetylglucosamine-specific transporter subunit IICBA</fullName>
        <ecNumber evidence="13">2.7.1.-</ecNumber>
    </submittedName>
</protein>
<dbReference type="FunFam" id="3.30.1360.60:FF:000001">
    <property type="entry name" value="PTS system glucose-specific IIBC component PtsG"/>
    <property type="match status" value="1"/>
</dbReference>
<dbReference type="GO" id="GO:0005886">
    <property type="term" value="C:plasma membrane"/>
    <property type="evidence" value="ECO:0007669"/>
    <property type="project" value="UniProtKB-SubCell"/>
</dbReference>
<dbReference type="GO" id="GO:0008982">
    <property type="term" value="F:protein-N(PI)-phosphohistidine-sugar phosphotransferase activity"/>
    <property type="evidence" value="ECO:0007669"/>
    <property type="project" value="InterPro"/>
</dbReference>
<dbReference type="GO" id="GO:0015764">
    <property type="term" value="P:N-acetylglucosamine transport"/>
    <property type="evidence" value="ECO:0007669"/>
    <property type="project" value="TreeGrafter"/>
</dbReference>
<proteinExistence type="predicted"/>
<dbReference type="EMBL" id="SNXJ01000003">
    <property type="protein sequence ID" value="TDP29290.1"/>
    <property type="molecule type" value="Genomic_DNA"/>
</dbReference>
<comment type="subcellular location">
    <subcellularLocation>
        <location evidence="1">Cell membrane</location>
        <topology evidence="1">Multi-pass membrane protein</topology>
    </subcellularLocation>
</comment>
<dbReference type="GO" id="GO:0090563">
    <property type="term" value="F:protein-phosphocysteine-sugar phosphotransferase activity"/>
    <property type="evidence" value="ECO:0007669"/>
    <property type="project" value="TreeGrafter"/>
</dbReference>
<feature type="domain" description="PTS EIIB type-1" evidence="12">
    <location>
        <begin position="16"/>
        <end position="91"/>
    </location>
</feature>
<evidence type="ECO:0000256" key="4">
    <source>
        <dbReference type="ARBA" id="ARBA00022597"/>
    </source>
</evidence>
<evidence type="ECO:0000259" key="12">
    <source>
        <dbReference type="PROSITE" id="PS51098"/>
    </source>
</evidence>
<dbReference type="Pfam" id="PF00367">
    <property type="entry name" value="PTS_EIIB"/>
    <property type="match status" value="1"/>
</dbReference>